<accession>A0A1G6S0F8</accession>
<name>A0A1G6S0F8_PEPNI</name>
<dbReference type="Proteomes" id="UP000198995">
    <property type="component" value="Unassembled WGS sequence"/>
</dbReference>
<proteinExistence type="predicted"/>
<dbReference type="RefSeq" id="WP_159427924.1">
    <property type="nucleotide sequence ID" value="NZ_FNAF01000001.1"/>
</dbReference>
<protein>
    <submittedName>
        <fullName evidence="2">FeoA domain-containing protein</fullName>
    </submittedName>
</protein>
<dbReference type="STRING" id="2741.SAMN04489866_101186"/>
<organism evidence="2 3">
    <name type="scientific">Peptococcus niger</name>
    <dbReference type="NCBI Taxonomy" id="2741"/>
    <lineage>
        <taxon>Bacteria</taxon>
        <taxon>Bacillati</taxon>
        <taxon>Bacillota</taxon>
        <taxon>Clostridia</taxon>
        <taxon>Eubacteriales</taxon>
        <taxon>Peptococcaceae</taxon>
        <taxon>Peptococcus</taxon>
    </lineage>
</organism>
<dbReference type="GO" id="GO:0046914">
    <property type="term" value="F:transition metal ion binding"/>
    <property type="evidence" value="ECO:0007669"/>
    <property type="project" value="InterPro"/>
</dbReference>
<dbReference type="SMART" id="SM00899">
    <property type="entry name" value="FeoA"/>
    <property type="match status" value="1"/>
</dbReference>
<keyword evidence="3" id="KW-1185">Reference proteome</keyword>
<gene>
    <name evidence="2" type="ORF">SAMN04489866_101186</name>
</gene>
<evidence type="ECO:0000313" key="3">
    <source>
        <dbReference type="Proteomes" id="UP000198995"/>
    </source>
</evidence>
<dbReference type="EMBL" id="FNAF01000001">
    <property type="protein sequence ID" value="SDD10410.1"/>
    <property type="molecule type" value="Genomic_DNA"/>
</dbReference>
<dbReference type="AlphaFoldDB" id="A0A1G6S0F8"/>
<sequence>MIMKRVAKPLHTCTLSELQEGALGEIVAIDNEGIFEQIGAHVGMSVIVLKRAVASLVQIGAGQLEVPKEICDHILVKPLAHAGE</sequence>
<dbReference type="InterPro" id="IPR007167">
    <property type="entry name" value="Fe-transptr_FeoA-like"/>
</dbReference>
<evidence type="ECO:0000313" key="2">
    <source>
        <dbReference type="EMBL" id="SDD10410.1"/>
    </source>
</evidence>
<feature type="domain" description="Ferrous iron transporter FeoA-like" evidence="1">
    <location>
        <begin position="13"/>
        <end position="78"/>
    </location>
</feature>
<dbReference type="Pfam" id="PF04023">
    <property type="entry name" value="FeoA"/>
    <property type="match status" value="1"/>
</dbReference>
<reference evidence="2 3" key="1">
    <citation type="submission" date="2016-10" db="EMBL/GenBank/DDBJ databases">
        <authorList>
            <person name="de Groot N.N."/>
        </authorList>
    </citation>
    <scope>NUCLEOTIDE SEQUENCE [LARGE SCALE GENOMIC DNA]</scope>
    <source>
        <strain evidence="2 3">DSM 20475</strain>
    </source>
</reference>
<evidence type="ECO:0000259" key="1">
    <source>
        <dbReference type="SMART" id="SM00899"/>
    </source>
</evidence>